<dbReference type="CDD" id="cd06173">
    <property type="entry name" value="MFS_MefA_like"/>
    <property type="match status" value="1"/>
</dbReference>
<dbReference type="InterPro" id="IPR011701">
    <property type="entry name" value="MFS"/>
</dbReference>
<feature type="transmembrane region" description="Helical" evidence="6">
    <location>
        <begin position="260"/>
        <end position="280"/>
    </location>
</feature>
<evidence type="ECO:0000256" key="6">
    <source>
        <dbReference type="SAM" id="Phobius"/>
    </source>
</evidence>
<feature type="transmembrane region" description="Helical" evidence="6">
    <location>
        <begin position="12"/>
        <end position="33"/>
    </location>
</feature>
<comment type="subcellular location">
    <subcellularLocation>
        <location evidence="1">Cell membrane</location>
        <topology evidence="1">Multi-pass membrane protein</topology>
    </subcellularLocation>
</comment>
<feature type="transmembrane region" description="Helical" evidence="6">
    <location>
        <begin position="48"/>
        <end position="70"/>
    </location>
</feature>
<feature type="transmembrane region" description="Helical" evidence="6">
    <location>
        <begin position="104"/>
        <end position="123"/>
    </location>
</feature>
<keyword evidence="4 6" id="KW-1133">Transmembrane helix</keyword>
<accession>A0AAU7FBL4</accession>
<proteinExistence type="predicted"/>
<gene>
    <name evidence="8" type="ORF">ABHF33_04690</name>
</gene>
<dbReference type="Pfam" id="PF07690">
    <property type="entry name" value="MFS_1"/>
    <property type="match status" value="1"/>
</dbReference>
<name>A0AAU7FBL4_9NEIS</name>
<evidence type="ECO:0000256" key="3">
    <source>
        <dbReference type="ARBA" id="ARBA00022692"/>
    </source>
</evidence>
<evidence type="ECO:0000256" key="5">
    <source>
        <dbReference type="ARBA" id="ARBA00023136"/>
    </source>
</evidence>
<dbReference type="PANTHER" id="PTHR23513:SF6">
    <property type="entry name" value="MAJOR FACILITATOR SUPERFAMILY ASSOCIATED DOMAIN-CONTAINING PROTEIN"/>
    <property type="match status" value="1"/>
</dbReference>
<dbReference type="Gene3D" id="1.20.1250.20">
    <property type="entry name" value="MFS general substrate transporter like domains"/>
    <property type="match status" value="1"/>
</dbReference>
<dbReference type="RefSeq" id="WP_348945859.1">
    <property type="nucleotide sequence ID" value="NZ_CP157355.1"/>
</dbReference>
<feature type="domain" description="Major facilitator superfamily (MFS) profile" evidence="7">
    <location>
        <begin position="12"/>
        <end position="405"/>
    </location>
</feature>
<feature type="transmembrane region" description="Helical" evidence="6">
    <location>
        <begin position="287"/>
        <end position="304"/>
    </location>
</feature>
<protein>
    <submittedName>
        <fullName evidence="8">MFS transporter</fullName>
    </submittedName>
</protein>
<keyword evidence="3 6" id="KW-0812">Transmembrane</keyword>
<evidence type="ECO:0000256" key="4">
    <source>
        <dbReference type="ARBA" id="ARBA00022989"/>
    </source>
</evidence>
<dbReference type="GO" id="GO:0022857">
    <property type="term" value="F:transmembrane transporter activity"/>
    <property type="evidence" value="ECO:0007669"/>
    <property type="project" value="InterPro"/>
</dbReference>
<evidence type="ECO:0000259" key="7">
    <source>
        <dbReference type="PROSITE" id="PS50850"/>
    </source>
</evidence>
<dbReference type="EMBL" id="CP157355">
    <property type="protein sequence ID" value="XBM01581.1"/>
    <property type="molecule type" value="Genomic_DNA"/>
</dbReference>
<feature type="transmembrane region" description="Helical" evidence="6">
    <location>
        <begin position="310"/>
        <end position="329"/>
    </location>
</feature>
<reference evidence="8" key="1">
    <citation type="submission" date="2024-05" db="EMBL/GenBank/DDBJ databases">
        <authorList>
            <person name="Yang L."/>
            <person name="Pan L."/>
        </authorList>
    </citation>
    <scope>NUCLEOTIDE SEQUENCE</scope>
    <source>
        <strain evidence="8">FCG-7</strain>
    </source>
</reference>
<dbReference type="InterPro" id="IPR020846">
    <property type="entry name" value="MFS_dom"/>
</dbReference>
<evidence type="ECO:0000256" key="2">
    <source>
        <dbReference type="ARBA" id="ARBA00022475"/>
    </source>
</evidence>
<dbReference type="SUPFAM" id="SSF103473">
    <property type="entry name" value="MFS general substrate transporter"/>
    <property type="match status" value="1"/>
</dbReference>
<feature type="transmembrane region" description="Helical" evidence="6">
    <location>
        <begin position="144"/>
        <end position="165"/>
    </location>
</feature>
<feature type="transmembrane region" description="Helical" evidence="6">
    <location>
        <begin position="378"/>
        <end position="401"/>
    </location>
</feature>
<feature type="transmembrane region" description="Helical" evidence="6">
    <location>
        <begin position="224"/>
        <end position="248"/>
    </location>
</feature>
<dbReference type="InterPro" id="IPR036259">
    <property type="entry name" value="MFS_trans_sf"/>
</dbReference>
<dbReference type="GO" id="GO:0005886">
    <property type="term" value="C:plasma membrane"/>
    <property type="evidence" value="ECO:0007669"/>
    <property type="project" value="UniProtKB-SubCell"/>
</dbReference>
<feature type="transmembrane region" description="Helical" evidence="6">
    <location>
        <begin position="77"/>
        <end position="98"/>
    </location>
</feature>
<evidence type="ECO:0000313" key="8">
    <source>
        <dbReference type="EMBL" id="XBM01581.1"/>
    </source>
</evidence>
<evidence type="ECO:0000256" key="1">
    <source>
        <dbReference type="ARBA" id="ARBA00004651"/>
    </source>
</evidence>
<dbReference type="PANTHER" id="PTHR23513">
    <property type="entry name" value="INTEGRAL MEMBRANE EFFLUX PROTEIN-RELATED"/>
    <property type="match status" value="1"/>
</dbReference>
<sequence>MSATPALFRNRNFILLWLASIVGNFALAVAMLAETWFVVKTLGAKEQLGIVMIAGSVPRIALMAIGGVLADRMRRSRIILVSLGSRVLMLFALVGLLAIGRLDIWALTVFAFLYGALDAFFWPARDALIPAIVPERDLTRANSVMLTTNQVGLVFGPVLGGILLATLSYEVIFGLTGVMLALATACIGFINEPFVAKIRQHGSTMLSELKEGVQYAIKTPVLRALMLVYAAANLLFMGPLALGIPIIVTENLNGEPATLSYLQSAFAAGMVIGGILLTMYPPSKKRLLMITVIIALEGVLLAMLAHTHWVWIAVAIQALIGLGVAGNNVPMMSLIQQYSDKDKIGRVMSLNSMASMGLTPLSYAMVTGLLSLHLSMAWIMPIFGLTMAALMVVMTLQMAVIREVD</sequence>
<keyword evidence="2" id="KW-1003">Cell membrane</keyword>
<dbReference type="PROSITE" id="PS50850">
    <property type="entry name" value="MFS"/>
    <property type="match status" value="1"/>
</dbReference>
<dbReference type="KEGG" id="cmav:ABHF33_04690"/>
<keyword evidence="5 6" id="KW-0472">Membrane</keyword>
<feature type="transmembrane region" description="Helical" evidence="6">
    <location>
        <begin position="171"/>
        <end position="190"/>
    </location>
</feature>
<dbReference type="AlphaFoldDB" id="A0AAU7FBL4"/>
<organism evidence="8">
    <name type="scientific">Chitinibacter mangrovi</name>
    <dbReference type="NCBI Taxonomy" id="3153927"/>
    <lineage>
        <taxon>Bacteria</taxon>
        <taxon>Pseudomonadati</taxon>
        <taxon>Pseudomonadota</taxon>
        <taxon>Betaproteobacteria</taxon>
        <taxon>Neisseriales</taxon>
        <taxon>Chitinibacteraceae</taxon>
        <taxon>Chitinibacter</taxon>
    </lineage>
</organism>
<feature type="transmembrane region" description="Helical" evidence="6">
    <location>
        <begin position="350"/>
        <end position="372"/>
    </location>
</feature>